<evidence type="ECO:0000256" key="1">
    <source>
        <dbReference type="ARBA" id="ARBA00022676"/>
    </source>
</evidence>
<keyword evidence="2 3" id="KW-0808">Transferase</keyword>
<evidence type="ECO:0000256" key="2">
    <source>
        <dbReference type="ARBA" id="ARBA00022679"/>
    </source>
</evidence>
<dbReference type="InterPro" id="IPR002516">
    <property type="entry name" value="Glyco_trans_11"/>
</dbReference>
<dbReference type="PANTHER" id="PTHR11927:SF9">
    <property type="entry name" value="L-FUCOSYLTRANSFERASE"/>
    <property type="match status" value="1"/>
</dbReference>
<keyword evidence="3" id="KW-0325">Glycoprotein</keyword>
<evidence type="ECO:0000256" key="3">
    <source>
        <dbReference type="RuleBase" id="RU363129"/>
    </source>
</evidence>
<dbReference type="GO" id="GO:0005975">
    <property type="term" value="P:carbohydrate metabolic process"/>
    <property type="evidence" value="ECO:0007669"/>
    <property type="project" value="InterPro"/>
</dbReference>
<reference evidence="4 5" key="1">
    <citation type="journal article" date="2018" name="Nat. Ecol. Evol.">
        <title>Genomic signatures of mitonuclear coevolution across populations of Tigriopus californicus.</title>
        <authorList>
            <person name="Barreto F.S."/>
            <person name="Watson E.T."/>
            <person name="Lima T.G."/>
            <person name="Willett C.S."/>
            <person name="Edmands S."/>
            <person name="Li W."/>
            <person name="Burton R.S."/>
        </authorList>
    </citation>
    <scope>NUCLEOTIDE SEQUENCE [LARGE SCALE GENOMIC DNA]</scope>
    <source>
        <strain evidence="4 5">San Diego</strain>
    </source>
</reference>
<protein>
    <recommendedName>
        <fullName evidence="3">L-Fucosyltransferase</fullName>
        <ecNumber evidence="3">2.4.1.-</ecNumber>
    </recommendedName>
</protein>
<dbReference type="Pfam" id="PF01531">
    <property type="entry name" value="Glyco_transf_11"/>
    <property type="match status" value="1"/>
</dbReference>
<gene>
    <name evidence="4" type="ORF">TCAL_09954</name>
</gene>
<dbReference type="EC" id="2.4.1.-" evidence="3"/>
<dbReference type="Proteomes" id="UP000318571">
    <property type="component" value="Chromosome 7"/>
</dbReference>
<evidence type="ECO:0000313" key="5">
    <source>
        <dbReference type="Proteomes" id="UP000318571"/>
    </source>
</evidence>
<dbReference type="GO" id="GO:0032580">
    <property type="term" value="C:Golgi cisterna membrane"/>
    <property type="evidence" value="ECO:0007669"/>
    <property type="project" value="UniProtKB-SubCell"/>
</dbReference>
<keyword evidence="1 3" id="KW-0328">Glycosyltransferase</keyword>
<accession>A0A553P310</accession>
<dbReference type="STRING" id="6832.A0A553P310"/>
<sequence>MDAPKILNMNLWNELENAIADNRTECRQYLALTSDSSWLDLMTEYATFLSFVYQKQYKGYLVVSDQVRNRLIQFFPNVSLPGISDLPCHFEPVEVVKDISMTNDTFDRVTAKSRRAANLVLENQPGKFSVILVHRKVMRYEFQFHATYDQVVKRSLHIVDRNRPMISKDRPRVFVGVQIKRLDVNSNEEWLSSKEYYFKAMEMFRARYGRNCVFILSSDDLLWAHNCFSELSDVVFTDQIAKEHVPAKIFDFMVLTQCNHTIVSHGSLGIWGAFLGDGDVIAPDSVYFGTPSLIRTIMASGFFSNWQTIIDPSFISNPNKILVQHFENLLPNSFV</sequence>
<comment type="subcellular location">
    <subcellularLocation>
        <location evidence="3">Golgi apparatus</location>
        <location evidence="3">Golgi stack membrane</location>
        <topology evidence="3">Single-pass type II membrane protein</topology>
    </subcellularLocation>
</comment>
<comment type="similarity">
    <text evidence="3">Belongs to the glycosyltransferase 11 family.</text>
</comment>
<proteinExistence type="inferred from homology"/>
<evidence type="ECO:0000313" key="4">
    <source>
        <dbReference type="EMBL" id="TRY72085.1"/>
    </source>
</evidence>
<dbReference type="AlphaFoldDB" id="A0A553P310"/>
<dbReference type="EMBL" id="VCGU01000008">
    <property type="protein sequence ID" value="TRY72085.1"/>
    <property type="molecule type" value="Genomic_DNA"/>
</dbReference>
<dbReference type="GO" id="GO:0008107">
    <property type="term" value="F:galactoside 2-alpha-L-fucosyltransferase activity"/>
    <property type="evidence" value="ECO:0007669"/>
    <property type="project" value="InterPro"/>
</dbReference>
<keyword evidence="3" id="KW-0333">Golgi apparatus</keyword>
<keyword evidence="5" id="KW-1185">Reference proteome</keyword>
<organism evidence="4 5">
    <name type="scientific">Tigriopus californicus</name>
    <name type="common">Marine copepod</name>
    <dbReference type="NCBI Taxonomy" id="6832"/>
    <lineage>
        <taxon>Eukaryota</taxon>
        <taxon>Metazoa</taxon>
        <taxon>Ecdysozoa</taxon>
        <taxon>Arthropoda</taxon>
        <taxon>Crustacea</taxon>
        <taxon>Multicrustacea</taxon>
        <taxon>Hexanauplia</taxon>
        <taxon>Copepoda</taxon>
        <taxon>Harpacticoida</taxon>
        <taxon>Harpacticidae</taxon>
        <taxon>Tigriopus</taxon>
    </lineage>
</organism>
<name>A0A553P310_TIGCA</name>
<keyword evidence="3" id="KW-0735">Signal-anchor</keyword>
<comment type="pathway">
    <text evidence="3">Protein modification; protein glycosylation.</text>
</comment>
<dbReference type="PANTHER" id="PTHR11927">
    <property type="entry name" value="GALACTOSIDE 2-L-FUCOSYLTRANSFERASE"/>
    <property type="match status" value="1"/>
</dbReference>
<dbReference type="UniPathway" id="UPA00378"/>
<keyword evidence="3" id="KW-0812">Transmembrane</keyword>
<comment type="caution">
    <text evidence="4">The sequence shown here is derived from an EMBL/GenBank/DDBJ whole genome shotgun (WGS) entry which is preliminary data.</text>
</comment>